<feature type="transmembrane region" description="Helical" evidence="5">
    <location>
        <begin position="541"/>
        <end position="560"/>
    </location>
</feature>
<feature type="transmembrane region" description="Helical" evidence="5">
    <location>
        <begin position="258"/>
        <end position="276"/>
    </location>
</feature>
<evidence type="ECO:0000256" key="5">
    <source>
        <dbReference type="SAM" id="Phobius"/>
    </source>
</evidence>
<feature type="transmembrane region" description="Helical" evidence="5">
    <location>
        <begin position="613"/>
        <end position="636"/>
    </location>
</feature>
<evidence type="ECO:0000256" key="3">
    <source>
        <dbReference type="ARBA" id="ARBA00022989"/>
    </source>
</evidence>
<feature type="domain" description="Ion transport" evidence="6">
    <location>
        <begin position="309"/>
        <end position="512"/>
    </location>
</feature>
<dbReference type="OrthoDB" id="323741at2759"/>
<evidence type="ECO:0000313" key="8">
    <source>
        <dbReference type="Proteomes" id="UP000039865"/>
    </source>
</evidence>
<proteinExistence type="predicted"/>
<evidence type="ECO:0000256" key="4">
    <source>
        <dbReference type="ARBA" id="ARBA00023136"/>
    </source>
</evidence>
<dbReference type="InterPro" id="IPR005821">
    <property type="entry name" value="Ion_trans_dom"/>
</dbReference>
<feature type="transmembrane region" description="Helical" evidence="5">
    <location>
        <begin position="581"/>
        <end position="601"/>
    </location>
</feature>
<evidence type="ECO:0000256" key="1">
    <source>
        <dbReference type="ARBA" id="ARBA00004141"/>
    </source>
</evidence>
<gene>
    <name evidence="7" type="primary">Contig3432.g3669</name>
    <name evidence="7" type="ORF">STYLEM_20479</name>
</gene>
<reference evidence="7 8" key="1">
    <citation type="submission" date="2014-06" db="EMBL/GenBank/DDBJ databases">
        <authorList>
            <person name="Swart Estienne"/>
        </authorList>
    </citation>
    <scope>NUCLEOTIDE SEQUENCE [LARGE SCALE GENOMIC DNA]</scope>
    <source>
        <strain evidence="7 8">130c</strain>
    </source>
</reference>
<feature type="transmembrane region" description="Helical" evidence="5">
    <location>
        <begin position="382"/>
        <end position="401"/>
    </location>
</feature>
<dbReference type="Pfam" id="PF00520">
    <property type="entry name" value="Ion_trans"/>
    <property type="match status" value="1"/>
</dbReference>
<keyword evidence="2 5" id="KW-0812">Transmembrane</keyword>
<accession>A0A078B9Y6</accession>
<evidence type="ECO:0000259" key="6">
    <source>
        <dbReference type="Pfam" id="PF00520"/>
    </source>
</evidence>
<name>A0A078B9Y6_STYLE</name>
<dbReference type="InParanoid" id="A0A078B9Y6"/>
<organism evidence="7 8">
    <name type="scientific">Stylonychia lemnae</name>
    <name type="common">Ciliate</name>
    <dbReference type="NCBI Taxonomy" id="5949"/>
    <lineage>
        <taxon>Eukaryota</taxon>
        <taxon>Sar</taxon>
        <taxon>Alveolata</taxon>
        <taxon>Ciliophora</taxon>
        <taxon>Intramacronucleata</taxon>
        <taxon>Spirotrichea</taxon>
        <taxon>Stichotrichia</taxon>
        <taxon>Sporadotrichida</taxon>
        <taxon>Oxytrichidae</taxon>
        <taxon>Stylonychinae</taxon>
        <taxon>Stylonychia</taxon>
    </lineage>
</organism>
<feature type="transmembrane region" description="Helical" evidence="5">
    <location>
        <begin position="313"/>
        <end position="332"/>
    </location>
</feature>
<feature type="transmembrane region" description="Helical" evidence="5">
    <location>
        <begin position="480"/>
        <end position="505"/>
    </location>
</feature>
<dbReference type="Proteomes" id="UP000039865">
    <property type="component" value="Unassembled WGS sequence"/>
</dbReference>
<keyword evidence="7" id="KW-0675">Receptor</keyword>
<keyword evidence="3 5" id="KW-1133">Transmembrane helix</keyword>
<evidence type="ECO:0000313" key="7">
    <source>
        <dbReference type="EMBL" id="CDW91325.1"/>
    </source>
</evidence>
<comment type="subcellular location">
    <subcellularLocation>
        <location evidence="1">Membrane</location>
        <topology evidence="1">Multi-pass membrane protein</topology>
    </subcellularLocation>
</comment>
<sequence length="1013" mass="118681">MHYMHDAGIDLMIFALRNNNEVFLKYSLNEEIFKIEYLRSDQIIEEFLDILQSDSKTELVFNCLIYADYSVWKPNQIERINDAIAEIVESGHESNRIMYCYNSILTICLACEILTRIGVQFKEYQQNSKSCIEDLLTLGDKLLDNLEDDYIDKFFLDLDFQDRTVLRIVTENDFSPLLSSEKINILIEEMWIGKATYECDGKISDFSLLYNLYKMKLNKIKGKNISLKEILYTNFKPNIKDEIYWFQYSVRHTSIQNIFLKEIISAALIAIVFQYFNFQYLWLFGMSNFNEVPAEERINAVNKNIATYEPYNLAGNLFSIALIIGACLKIVFNTFSSVSLPFDKWTNFDIVTSLMNIIAFNLTGQLTPEIILDPVRKQRIDIMIVFVIILQWGRLFSYLLVVRSISKLILTLITILQNALNFILIMLSYLLIMSTLFTVLYQEVVPRYSGIILSLRTLFDAAMGAYSYDGMDAQFMSHSVLIVVHIFLGNVFLLNYYIALLSAIFEEGTETTGEFGYLTSKYQFIERYQVALRDQDGYSELVIYPPPLSCFAAFLTPFALKKKWMLKASKIFSKMAFWTENIIYIMLFMLYSLMLIPLVYVKMVFNLMKMGSILHAIMIIPLWLMFGIFYLFYALFHDTQYFIRCLALNFDNGPLLNEQEEIDIKQDKIILYNEVIDVVKCIQHLYKEHKIKRQKRKNRNSLLKRSTKKLNEMDIKRFIQEKEAEQKKIENEEGFTISKELIIEAWCKFRPESTGNTPRAERKIGYQSKDIHEIFGDLFVAKLMAGIKVRHYNQKIQQENEKEYKAIKNELVSAFEKKFNKDLFEKQRMSSDDESKRSIEEEPKQYIPETEIQLIDDMLERFIFVSQKSSVEQLDIKLALKAIPSRINEHNVDRMDMIDFNVIQKSLIAFQNDDQDELFNYYDKRNKIRVSKLNKKSQETTDQTGDLKDLSSNVLGSVNKIIGLGEYLQRGNIQADNPKIKLNNNEIANNYNRKLRRQNTQDKKGKVNFMPQN</sequence>
<feature type="transmembrane region" description="Helical" evidence="5">
    <location>
        <begin position="448"/>
        <end position="468"/>
    </location>
</feature>
<dbReference type="AlphaFoldDB" id="A0A078B9Y6"/>
<protein>
    <submittedName>
        <fullName evidence="7">Transient receptor potential channel</fullName>
    </submittedName>
</protein>
<keyword evidence="8" id="KW-1185">Reference proteome</keyword>
<dbReference type="GO" id="GO:0005216">
    <property type="term" value="F:monoatomic ion channel activity"/>
    <property type="evidence" value="ECO:0007669"/>
    <property type="project" value="InterPro"/>
</dbReference>
<evidence type="ECO:0000256" key="2">
    <source>
        <dbReference type="ARBA" id="ARBA00022692"/>
    </source>
</evidence>
<dbReference type="EMBL" id="CCKQ01019304">
    <property type="protein sequence ID" value="CDW91325.1"/>
    <property type="molecule type" value="Genomic_DNA"/>
</dbReference>
<dbReference type="GO" id="GO:0016020">
    <property type="term" value="C:membrane"/>
    <property type="evidence" value="ECO:0007669"/>
    <property type="project" value="UniProtKB-SubCell"/>
</dbReference>
<keyword evidence="4 5" id="KW-0472">Membrane</keyword>
<feature type="transmembrane region" description="Helical" evidence="5">
    <location>
        <begin position="344"/>
        <end position="362"/>
    </location>
</feature>